<protein>
    <recommendedName>
        <fullName evidence="7">Peptidase A1 domain-containing protein</fullName>
    </recommendedName>
</protein>
<name>A0A4R0R081_9APHY</name>
<dbReference type="PANTHER" id="PTHR47966">
    <property type="entry name" value="BETA-SITE APP-CLEAVING ENZYME, ISOFORM A-RELATED"/>
    <property type="match status" value="1"/>
</dbReference>
<keyword evidence="2 3" id="KW-0064">Aspartyl protease</keyword>
<dbReference type="PROSITE" id="PS00141">
    <property type="entry name" value="ASP_PROTEASE"/>
    <property type="match status" value="1"/>
</dbReference>
<dbReference type="AlphaFoldDB" id="A0A4R0R081"/>
<evidence type="ECO:0000259" key="7">
    <source>
        <dbReference type="PROSITE" id="PS51767"/>
    </source>
</evidence>
<evidence type="ECO:0000256" key="2">
    <source>
        <dbReference type="ARBA" id="ARBA00022750"/>
    </source>
</evidence>
<comment type="similarity">
    <text evidence="1 3">Belongs to the peptidase A1 family.</text>
</comment>
<accession>A0A4R0R081</accession>
<dbReference type="PROSITE" id="PS51767">
    <property type="entry name" value="PEPTIDASE_A1"/>
    <property type="match status" value="1"/>
</dbReference>
<dbReference type="Gene3D" id="2.40.70.10">
    <property type="entry name" value="Acid Proteases"/>
    <property type="match status" value="2"/>
</dbReference>
<gene>
    <name evidence="8" type="ORF">EIP91_010788</name>
</gene>
<dbReference type="InterPro" id="IPR001969">
    <property type="entry name" value="Aspartic_peptidase_AS"/>
</dbReference>
<dbReference type="GO" id="GO:0006508">
    <property type="term" value="P:proteolysis"/>
    <property type="evidence" value="ECO:0007669"/>
    <property type="project" value="UniProtKB-KW"/>
</dbReference>
<dbReference type="PRINTS" id="PR00792">
    <property type="entry name" value="PEPSIN"/>
</dbReference>
<dbReference type="STRING" id="92696.A0A4R0R081"/>
<feature type="signal peptide" evidence="6">
    <location>
        <begin position="1"/>
        <end position="26"/>
    </location>
</feature>
<dbReference type="InterPro" id="IPR033121">
    <property type="entry name" value="PEPTIDASE_A1"/>
</dbReference>
<evidence type="ECO:0000313" key="8">
    <source>
        <dbReference type="EMBL" id="TCD60070.1"/>
    </source>
</evidence>
<keyword evidence="6" id="KW-0732">Signal</keyword>
<evidence type="ECO:0000256" key="4">
    <source>
        <dbReference type="SAM" id="MobiDB-lite"/>
    </source>
</evidence>
<feature type="transmembrane region" description="Helical" evidence="5">
    <location>
        <begin position="444"/>
        <end position="468"/>
    </location>
</feature>
<sequence>MKYLAPSFALYLSFLLDGLLVAPTNALRIHGQRRPRSELASREQNVYGLLGRRAPMQGDLTNTGDLTYYTNISLGTPPTQFSVLIDTGSSDLTVAGNVPGASESGKTANVNYAIGQVAGPIEYAQFEWEGFTISKQAYIKDTSGDQKDGKGIIGLGPNSGSQVQDEISGAQGNTVLNNIFRTNTSTPNFITVILGRSDDPTDRFPGDFTVGSILDGYTNVSSMPKLPVSEVATGSGQHWQTQLDVNGTLGPDGQPVAVQSVVKGAGNKLQAAFDTGFSLPQVPKAMADAFYGRVPGAQFQNITGVGEIYTLPCETELNITFVLRLDKTDDLGNPICLGAFQPIMKTAQSSSFDMLLGMAFLRNTYMLVNFGDFVEGSTKKTNDPFIQLLPTTELGEAHNDFVSTRLNGVDDTANFHLLPASVLPPSDENTQEDNESFSEKIHPYLPYIIAVSSALGALLIGSIVWCILGSRKKKYQKLHEPAPVGHANAQQPPPFHSYQPQRRY</sequence>
<keyword evidence="3" id="KW-0378">Hydrolase</keyword>
<dbReference type="Pfam" id="PF00026">
    <property type="entry name" value="Asp"/>
    <property type="match status" value="2"/>
</dbReference>
<dbReference type="InterPro" id="IPR001461">
    <property type="entry name" value="Aspartic_peptidase_A1"/>
</dbReference>
<feature type="chain" id="PRO_5021026865" description="Peptidase A1 domain-containing protein" evidence="6">
    <location>
        <begin position="27"/>
        <end position="504"/>
    </location>
</feature>
<keyword evidence="5" id="KW-0812">Transmembrane</keyword>
<keyword evidence="9" id="KW-1185">Reference proteome</keyword>
<dbReference type="CDD" id="cd05471">
    <property type="entry name" value="pepsin_like"/>
    <property type="match status" value="1"/>
</dbReference>
<evidence type="ECO:0000256" key="1">
    <source>
        <dbReference type="ARBA" id="ARBA00007447"/>
    </source>
</evidence>
<evidence type="ECO:0000256" key="3">
    <source>
        <dbReference type="RuleBase" id="RU000454"/>
    </source>
</evidence>
<proteinExistence type="inferred from homology"/>
<dbReference type="InterPro" id="IPR021109">
    <property type="entry name" value="Peptidase_aspartic_dom_sf"/>
</dbReference>
<dbReference type="InterPro" id="IPR034164">
    <property type="entry name" value="Pepsin-like_dom"/>
</dbReference>
<dbReference type="PANTHER" id="PTHR47966:SF51">
    <property type="entry name" value="BETA-SITE APP-CLEAVING ENZYME, ISOFORM A-RELATED"/>
    <property type="match status" value="1"/>
</dbReference>
<organism evidence="8 9">
    <name type="scientific">Steccherinum ochraceum</name>
    <dbReference type="NCBI Taxonomy" id="92696"/>
    <lineage>
        <taxon>Eukaryota</taxon>
        <taxon>Fungi</taxon>
        <taxon>Dikarya</taxon>
        <taxon>Basidiomycota</taxon>
        <taxon>Agaricomycotina</taxon>
        <taxon>Agaricomycetes</taxon>
        <taxon>Polyporales</taxon>
        <taxon>Steccherinaceae</taxon>
        <taxon>Steccherinum</taxon>
    </lineage>
</organism>
<comment type="caution">
    <text evidence="8">The sequence shown here is derived from an EMBL/GenBank/DDBJ whole genome shotgun (WGS) entry which is preliminary data.</text>
</comment>
<dbReference type="OrthoDB" id="15189at2759"/>
<dbReference type="SUPFAM" id="SSF50630">
    <property type="entry name" value="Acid proteases"/>
    <property type="match status" value="1"/>
</dbReference>
<feature type="domain" description="Peptidase A1" evidence="7">
    <location>
        <begin position="68"/>
        <end position="378"/>
    </location>
</feature>
<keyword evidence="5" id="KW-0472">Membrane</keyword>
<evidence type="ECO:0000256" key="5">
    <source>
        <dbReference type="SAM" id="Phobius"/>
    </source>
</evidence>
<dbReference type="GO" id="GO:0004190">
    <property type="term" value="F:aspartic-type endopeptidase activity"/>
    <property type="evidence" value="ECO:0007669"/>
    <property type="project" value="UniProtKB-KW"/>
</dbReference>
<evidence type="ECO:0000256" key="6">
    <source>
        <dbReference type="SAM" id="SignalP"/>
    </source>
</evidence>
<feature type="region of interest" description="Disordered" evidence="4">
    <location>
        <begin position="482"/>
        <end position="504"/>
    </location>
</feature>
<keyword evidence="5" id="KW-1133">Transmembrane helix</keyword>
<evidence type="ECO:0000313" key="9">
    <source>
        <dbReference type="Proteomes" id="UP000292702"/>
    </source>
</evidence>
<dbReference type="EMBL" id="RWJN01000665">
    <property type="protein sequence ID" value="TCD60070.1"/>
    <property type="molecule type" value="Genomic_DNA"/>
</dbReference>
<keyword evidence="3" id="KW-0645">Protease</keyword>
<reference evidence="8 9" key="1">
    <citation type="submission" date="2018-11" db="EMBL/GenBank/DDBJ databases">
        <title>Genome assembly of Steccherinum ochraceum LE-BIN_3174, the white-rot fungus of the Steccherinaceae family (The Residual Polyporoid clade, Polyporales, Basidiomycota).</title>
        <authorList>
            <person name="Fedorova T.V."/>
            <person name="Glazunova O.A."/>
            <person name="Landesman E.O."/>
            <person name="Moiseenko K.V."/>
            <person name="Psurtseva N.V."/>
            <person name="Savinova O.S."/>
            <person name="Shakhova N.V."/>
            <person name="Tyazhelova T.V."/>
            <person name="Vasina D.V."/>
        </authorList>
    </citation>
    <scope>NUCLEOTIDE SEQUENCE [LARGE SCALE GENOMIC DNA]</scope>
    <source>
        <strain evidence="8 9">LE-BIN_3174</strain>
    </source>
</reference>
<dbReference type="Proteomes" id="UP000292702">
    <property type="component" value="Unassembled WGS sequence"/>
</dbReference>